<dbReference type="SMART" id="SM01088">
    <property type="entry name" value="Col_cuticle_N"/>
    <property type="match status" value="1"/>
</dbReference>
<dbReference type="AlphaFoldDB" id="A0AAN8F9T8"/>
<name>A0AAN8F9T8_TRICO</name>
<feature type="domain" description="Nematode cuticle collagen N-terminal" evidence="4">
    <location>
        <begin position="21"/>
        <end position="71"/>
    </location>
</feature>
<evidence type="ECO:0000256" key="3">
    <source>
        <dbReference type="SAM" id="Phobius"/>
    </source>
</evidence>
<dbReference type="PANTHER" id="PTHR24637:SF194">
    <property type="entry name" value="CUTICLE COLLAGEN 10-RELATED"/>
    <property type="match status" value="1"/>
</dbReference>
<organism evidence="5 6">
    <name type="scientific">Trichostrongylus colubriformis</name>
    <name type="common">Black scour worm</name>
    <dbReference type="NCBI Taxonomy" id="6319"/>
    <lineage>
        <taxon>Eukaryota</taxon>
        <taxon>Metazoa</taxon>
        <taxon>Ecdysozoa</taxon>
        <taxon>Nematoda</taxon>
        <taxon>Chromadorea</taxon>
        <taxon>Rhabditida</taxon>
        <taxon>Rhabditina</taxon>
        <taxon>Rhabditomorpha</taxon>
        <taxon>Strongyloidea</taxon>
        <taxon>Trichostrongylidae</taxon>
        <taxon>Trichostrongylus</taxon>
    </lineage>
</organism>
<gene>
    <name evidence="5" type="ORF">GCK32_018324</name>
</gene>
<keyword evidence="5" id="KW-0176">Collagen</keyword>
<dbReference type="Pfam" id="PF01484">
    <property type="entry name" value="Col_cuticle_N"/>
    <property type="match status" value="1"/>
</dbReference>
<reference evidence="5 6" key="1">
    <citation type="submission" date="2019-10" db="EMBL/GenBank/DDBJ databases">
        <title>Assembly and Annotation for the nematode Trichostrongylus colubriformis.</title>
        <authorList>
            <person name="Martin J."/>
        </authorList>
    </citation>
    <scope>NUCLEOTIDE SEQUENCE [LARGE SCALE GENOMIC DNA]</scope>
    <source>
        <strain evidence="5">G859</strain>
        <tissue evidence="5">Whole worm</tissue>
    </source>
</reference>
<dbReference type="EMBL" id="WIXE01025053">
    <property type="protein sequence ID" value="KAK5965050.1"/>
    <property type="molecule type" value="Genomic_DNA"/>
</dbReference>
<keyword evidence="3" id="KW-0472">Membrane</keyword>
<dbReference type="GO" id="GO:0005581">
    <property type="term" value="C:collagen trimer"/>
    <property type="evidence" value="ECO:0007669"/>
    <property type="project" value="UniProtKB-KW"/>
</dbReference>
<accession>A0AAN8F9T8</accession>
<keyword evidence="1" id="KW-0677">Repeat</keyword>
<dbReference type="InterPro" id="IPR002486">
    <property type="entry name" value="Col_cuticle_N"/>
</dbReference>
<keyword evidence="3" id="KW-0812">Transmembrane</keyword>
<dbReference type="Pfam" id="PF01391">
    <property type="entry name" value="Collagen"/>
    <property type="match status" value="1"/>
</dbReference>
<feature type="region of interest" description="Disordered" evidence="2">
    <location>
        <begin position="160"/>
        <end position="277"/>
    </location>
</feature>
<evidence type="ECO:0000256" key="1">
    <source>
        <dbReference type="ARBA" id="ARBA00022737"/>
    </source>
</evidence>
<keyword evidence="6" id="KW-1185">Reference proteome</keyword>
<evidence type="ECO:0000259" key="4">
    <source>
        <dbReference type="SMART" id="SM01088"/>
    </source>
</evidence>
<feature type="transmembrane region" description="Helical" evidence="3">
    <location>
        <begin position="20"/>
        <end position="43"/>
    </location>
</feature>
<evidence type="ECO:0000313" key="5">
    <source>
        <dbReference type="EMBL" id="KAK5965050.1"/>
    </source>
</evidence>
<keyword evidence="3" id="KW-1133">Transmembrane helix</keyword>
<comment type="caution">
    <text evidence="5">The sequence shown here is derived from an EMBL/GenBank/DDBJ whole genome shotgun (WGS) entry which is preliminary data.</text>
</comment>
<evidence type="ECO:0000256" key="2">
    <source>
        <dbReference type="SAM" id="MobiDB-lite"/>
    </source>
</evidence>
<sequence length="307" mass="32387">MYLRQTRRAIAIDITPEKQLLIGATTACVIALTACIIVFSTIYKDFIEIHDLVMDTVAVFRVETDSAWNEMQSINIRMSPLLGPRLSPYDTMFRSKRQLLPSWCHCELLKLICPPGPPGFPGPPGMSGLPGQPGASGTDAVSPYAPINYPVPPIGCVRCPASPRGPPGPDGKPGLAGPPGVRALPGMPGRKGVPDPEGAKGKPGTEGNPGVEGRAPGSAGLAGSARKPGAHGKPGVPGEKGLTIRGDPGGRRAFGRNEHDGDNGMPGMEGPPGDDKGYCDCPPHAMKNYKFFNHRIFEENESLELES</sequence>
<proteinExistence type="predicted"/>
<dbReference type="PANTHER" id="PTHR24637">
    <property type="entry name" value="COLLAGEN"/>
    <property type="match status" value="1"/>
</dbReference>
<dbReference type="PROSITE" id="PS51257">
    <property type="entry name" value="PROKAR_LIPOPROTEIN"/>
    <property type="match status" value="1"/>
</dbReference>
<dbReference type="GO" id="GO:0042302">
    <property type="term" value="F:structural constituent of cuticle"/>
    <property type="evidence" value="ECO:0007669"/>
    <property type="project" value="InterPro"/>
</dbReference>
<evidence type="ECO:0000313" key="6">
    <source>
        <dbReference type="Proteomes" id="UP001331761"/>
    </source>
</evidence>
<dbReference type="InterPro" id="IPR008160">
    <property type="entry name" value="Collagen"/>
</dbReference>
<dbReference type="Proteomes" id="UP001331761">
    <property type="component" value="Unassembled WGS sequence"/>
</dbReference>
<protein>
    <submittedName>
        <fullName evidence="5">Nematode cuticle collagen and Collagen triple helix repeat domain containing protein</fullName>
    </submittedName>
</protein>